<gene>
    <name evidence="1" type="ORF">OXX778_LOCUS7635</name>
</gene>
<dbReference type="Proteomes" id="UP000663879">
    <property type="component" value="Unassembled WGS sequence"/>
</dbReference>
<evidence type="ECO:0000313" key="2">
    <source>
        <dbReference type="Proteomes" id="UP000663879"/>
    </source>
</evidence>
<comment type="caution">
    <text evidence="1">The sequence shown here is derived from an EMBL/GenBank/DDBJ whole genome shotgun (WGS) entry which is preliminary data.</text>
</comment>
<sequence>MCYLASIDPAKRTLISNNRKIKLNDYFDEIDDEIQILSCTDDHLIEESINLNENININ</sequence>
<reference evidence="1" key="1">
    <citation type="submission" date="2021-02" db="EMBL/GenBank/DDBJ databases">
        <authorList>
            <person name="Nowell W R."/>
        </authorList>
    </citation>
    <scope>NUCLEOTIDE SEQUENCE</scope>
    <source>
        <strain evidence="1">Ploen Becks lab</strain>
    </source>
</reference>
<proteinExistence type="predicted"/>
<organism evidence="1 2">
    <name type="scientific">Brachionus calyciflorus</name>
    <dbReference type="NCBI Taxonomy" id="104777"/>
    <lineage>
        <taxon>Eukaryota</taxon>
        <taxon>Metazoa</taxon>
        <taxon>Spiralia</taxon>
        <taxon>Gnathifera</taxon>
        <taxon>Rotifera</taxon>
        <taxon>Eurotatoria</taxon>
        <taxon>Monogononta</taxon>
        <taxon>Pseudotrocha</taxon>
        <taxon>Ploima</taxon>
        <taxon>Brachionidae</taxon>
        <taxon>Brachionus</taxon>
    </lineage>
</organism>
<protein>
    <submittedName>
        <fullName evidence="1">Uncharacterized protein</fullName>
    </submittedName>
</protein>
<evidence type="ECO:0000313" key="1">
    <source>
        <dbReference type="EMBL" id="CAF0824265.1"/>
    </source>
</evidence>
<dbReference type="AlphaFoldDB" id="A0A813UIS0"/>
<feature type="non-terminal residue" evidence="1">
    <location>
        <position position="58"/>
    </location>
</feature>
<accession>A0A813UIS0</accession>
<dbReference type="EMBL" id="CAJNOC010000986">
    <property type="protein sequence ID" value="CAF0824265.1"/>
    <property type="molecule type" value="Genomic_DNA"/>
</dbReference>
<name>A0A813UIS0_9BILA</name>
<keyword evidence="2" id="KW-1185">Reference proteome</keyword>